<dbReference type="GO" id="GO:0005886">
    <property type="term" value="C:plasma membrane"/>
    <property type="evidence" value="ECO:0007669"/>
    <property type="project" value="TreeGrafter"/>
</dbReference>
<dbReference type="SMART" id="SM00267">
    <property type="entry name" value="GGDEF"/>
    <property type="match status" value="1"/>
</dbReference>
<evidence type="ECO:0000256" key="1">
    <source>
        <dbReference type="SAM" id="Phobius"/>
    </source>
</evidence>
<sequence>MDKFFIKFTPYIIATNVLAVHLLGYILTLQVEKRWYFAIWLAVALIDVAFAFRCGRLIQNLHRNVYEDALTKVKNRGFFYLRMSEEIEKLKKINYRISLLMIDIDNFKVINDTYGHIAGDSLVKQLASILSQKIRKSDNIIRWGGDEFAIILPESTHEEAYNIAERIRNVVQDYSFYHNNVLIKMTISIGIASVKDEIEIDTFVDLADSALYKSKRTRNSVTNLNYQ</sequence>
<proteinExistence type="predicted"/>
<keyword evidence="4" id="KW-1185">Reference proteome</keyword>
<evidence type="ECO:0000259" key="2">
    <source>
        <dbReference type="PROSITE" id="PS50887"/>
    </source>
</evidence>
<dbReference type="Proteomes" id="UP000694308">
    <property type="component" value="Unassembled WGS sequence"/>
</dbReference>
<keyword evidence="1" id="KW-0472">Membrane</keyword>
<dbReference type="Pfam" id="PF00990">
    <property type="entry name" value="GGDEF"/>
    <property type="match status" value="1"/>
</dbReference>
<dbReference type="RefSeq" id="WP_218318765.1">
    <property type="nucleotide sequence ID" value="NZ_JAEEGC010000008.1"/>
</dbReference>
<evidence type="ECO:0000313" key="3">
    <source>
        <dbReference type="EMBL" id="MBV7271726.1"/>
    </source>
</evidence>
<dbReference type="FunFam" id="3.30.70.270:FF:000001">
    <property type="entry name" value="Diguanylate cyclase domain protein"/>
    <property type="match status" value="1"/>
</dbReference>
<keyword evidence="1" id="KW-1133">Transmembrane helix</keyword>
<dbReference type="AlphaFoldDB" id="A0A949TTR4"/>
<feature type="domain" description="GGDEF" evidence="2">
    <location>
        <begin position="95"/>
        <end position="226"/>
    </location>
</feature>
<dbReference type="PANTHER" id="PTHR45138:SF9">
    <property type="entry name" value="DIGUANYLATE CYCLASE DGCM-RELATED"/>
    <property type="match status" value="1"/>
</dbReference>
<dbReference type="InterPro" id="IPR000160">
    <property type="entry name" value="GGDEF_dom"/>
</dbReference>
<dbReference type="GO" id="GO:0052621">
    <property type="term" value="F:diguanylate cyclase activity"/>
    <property type="evidence" value="ECO:0007669"/>
    <property type="project" value="TreeGrafter"/>
</dbReference>
<organism evidence="3 4">
    <name type="scientific">Clostridium thailandense</name>
    <dbReference type="NCBI Taxonomy" id="2794346"/>
    <lineage>
        <taxon>Bacteria</taxon>
        <taxon>Bacillati</taxon>
        <taxon>Bacillota</taxon>
        <taxon>Clostridia</taxon>
        <taxon>Eubacteriales</taxon>
        <taxon>Clostridiaceae</taxon>
        <taxon>Clostridium</taxon>
    </lineage>
</organism>
<name>A0A949TTR4_9CLOT</name>
<dbReference type="EMBL" id="JAEEGC010000008">
    <property type="protein sequence ID" value="MBV7271726.1"/>
    <property type="molecule type" value="Genomic_DNA"/>
</dbReference>
<protein>
    <submittedName>
        <fullName evidence="3">GGDEF domain-containing protein</fullName>
    </submittedName>
</protein>
<dbReference type="InterPro" id="IPR050469">
    <property type="entry name" value="Diguanylate_Cyclase"/>
</dbReference>
<dbReference type="PANTHER" id="PTHR45138">
    <property type="entry name" value="REGULATORY COMPONENTS OF SENSORY TRANSDUCTION SYSTEM"/>
    <property type="match status" value="1"/>
</dbReference>
<keyword evidence="1" id="KW-0812">Transmembrane</keyword>
<accession>A0A949TTR4</accession>
<reference evidence="3" key="1">
    <citation type="submission" date="2020-12" db="EMBL/GenBank/DDBJ databases">
        <title>Clostridium thailandense sp. nov., a novel acetogenic bacterium isolated from peat land soil in Thailand.</title>
        <authorList>
            <person name="Chaikitkaew S."/>
            <person name="Birkeland N.K."/>
        </authorList>
    </citation>
    <scope>NUCLEOTIDE SEQUENCE</scope>
    <source>
        <strain evidence="3">PL3</strain>
    </source>
</reference>
<gene>
    <name evidence="3" type="ORF">I6U48_02205</name>
</gene>
<feature type="transmembrane region" description="Helical" evidence="1">
    <location>
        <begin position="12"/>
        <end position="29"/>
    </location>
</feature>
<comment type="caution">
    <text evidence="3">The sequence shown here is derived from an EMBL/GenBank/DDBJ whole genome shotgun (WGS) entry which is preliminary data.</text>
</comment>
<feature type="transmembrane region" description="Helical" evidence="1">
    <location>
        <begin position="35"/>
        <end position="54"/>
    </location>
</feature>
<dbReference type="CDD" id="cd01949">
    <property type="entry name" value="GGDEF"/>
    <property type="match status" value="1"/>
</dbReference>
<dbReference type="GO" id="GO:1902201">
    <property type="term" value="P:negative regulation of bacterial-type flagellum-dependent cell motility"/>
    <property type="evidence" value="ECO:0007669"/>
    <property type="project" value="TreeGrafter"/>
</dbReference>
<dbReference type="NCBIfam" id="TIGR00254">
    <property type="entry name" value="GGDEF"/>
    <property type="match status" value="1"/>
</dbReference>
<dbReference type="GO" id="GO:0043709">
    <property type="term" value="P:cell adhesion involved in single-species biofilm formation"/>
    <property type="evidence" value="ECO:0007669"/>
    <property type="project" value="TreeGrafter"/>
</dbReference>
<dbReference type="PROSITE" id="PS50887">
    <property type="entry name" value="GGDEF"/>
    <property type="match status" value="1"/>
</dbReference>
<evidence type="ECO:0000313" key="4">
    <source>
        <dbReference type="Proteomes" id="UP000694308"/>
    </source>
</evidence>